<accession>V6SPQ9</accession>
<sequence>MPLLSGLKREGLLCLGEKKRIEEKKIEARDKKQETRSEMIIVS</sequence>
<proteinExistence type="predicted"/>
<gene>
    <name evidence="1" type="ORF">FLJC2902T_12490</name>
</gene>
<protein>
    <submittedName>
        <fullName evidence="1">Uncharacterized protein</fullName>
    </submittedName>
</protein>
<dbReference type="EMBL" id="AVGG01000005">
    <property type="protein sequence ID" value="ESU28658.1"/>
    <property type="molecule type" value="Genomic_DNA"/>
</dbReference>
<evidence type="ECO:0000313" key="1">
    <source>
        <dbReference type="EMBL" id="ESU28658.1"/>
    </source>
</evidence>
<dbReference type="Proteomes" id="UP000018004">
    <property type="component" value="Unassembled WGS sequence"/>
</dbReference>
<dbReference type="AlphaFoldDB" id="V6SPQ9"/>
<reference evidence="1 2" key="1">
    <citation type="submission" date="2013-08" db="EMBL/GenBank/DDBJ databases">
        <title>Flavobacterium limnosediminis JC2902 genome sequencing.</title>
        <authorList>
            <person name="Lee K."/>
            <person name="Yi H."/>
            <person name="Park S."/>
            <person name="Chun J."/>
        </authorList>
    </citation>
    <scope>NUCLEOTIDE SEQUENCE [LARGE SCALE GENOMIC DNA]</scope>
    <source>
        <strain evidence="1 2">JC2902</strain>
    </source>
</reference>
<evidence type="ECO:0000313" key="2">
    <source>
        <dbReference type="Proteomes" id="UP000018004"/>
    </source>
</evidence>
<organism evidence="1 2">
    <name type="scientific">Flavobacterium limnosediminis JC2902</name>
    <dbReference type="NCBI Taxonomy" id="1341181"/>
    <lineage>
        <taxon>Bacteria</taxon>
        <taxon>Pseudomonadati</taxon>
        <taxon>Bacteroidota</taxon>
        <taxon>Flavobacteriia</taxon>
        <taxon>Flavobacteriales</taxon>
        <taxon>Flavobacteriaceae</taxon>
        <taxon>Flavobacterium</taxon>
    </lineage>
</organism>
<dbReference type="STRING" id="1341181.FLJC2902T_12490"/>
<comment type="caution">
    <text evidence="1">The sequence shown here is derived from an EMBL/GenBank/DDBJ whole genome shotgun (WGS) entry which is preliminary data.</text>
</comment>
<keyword evidence="2" id="KW-1185">Reference proteome</keyword>
<name>V6SPQ9_9FLAO</name>